<dbReference type="EMBL" id="JH816453">
    <property type="protein sequence ID" value="EKC28457.1"/>
    <property type="molecule type" value="Genomic_DNA"/>
</dbReference>
<keyword evidence="2" id="KW-0472">Membrane</keyword>
<feature type="compositionally biased region" description="Polar residues" evidence="1">
    <location>
        <begin position="71"/>
        <end position="90"/>
    </location>
</feature>
<evidence type="ECO:0000256" key="2">
    <source>
        <dbReference type="SAM" id="Phobius"/>
    </source>
</evidence>
<name>K1PVT4_MAGGI</name>
<feature type="region of interest" description="Disordered" evidence="1">
    <location>
        <begin position="70"/>
        <end position="104"/>
    </location>
</feature>
<sequence>MNNSPHVISEKNGSHQFPWAVSLGAGGAALIIILILVFCVRKVQISRNNNYLPGQGEVDRLTLENTERNRLANQRRASNSKETGFSNSPPSYDDHMGNTRPSLY</sequence>
<feature type="transmembrane region" description="Helical" evidence="2">
    <location>
        <begin position="20"/>
        <end position="40"/>
    </location>
</feature>
<keyword evidence="2" id="KW-0812">Transmembrane</keyword>
<dbReference type="InParanoid" id="K1PVT4"/>
<proteinExistence type="predicted"/>
<protein>
    <submittedName>
        <fullName evidence="3">Uncharacterized protein</fullName>
    </submittedName>
</protein>
<gene>
    <name evidence="3" type="ORF">CGI_10027740</name>
</gene>
<evidence type="ECO:0000313" key="3">
    <source>
        <dbReference type="EMBL" id="EKC28457.1"/>
    </source>
</evidence>
<keyword evidence="2" id="KW-1133">Transmembrane helix</keyword>
<dbReference type="HOGENOM" id="CLU_2252602_0_0_1"/>
<reference evidence="3" key="1">
    <citation type="journal article" date="2012" name="Nature">
        <title>The oyster genome reveals stress adaptation and complexity of shell formation.</title>
        <authorList>
            <person name="Zhang G."/>
            <person name="Fang X."/>
            <person name="Guo X."/>
            <person name="Li L."/>
            <person name="Luo R."/>
            <person name="Xu F."/>
            <person name="Yang P."/>
            <person name="Zhang L."/>
            <person name="Wang X."/>
            <person name="Qi H."/>
            <person name="Xiong Z."/>
            <person name="Que H."/>
            <person name="Xie Y."/>
            <person name="Holland P.W."/>
            <person name="Paps J."/>
            <person name="Zhu Y."/>
            <person name="Wu F."/>
            <person name="Chen Y."/>
            <person name="Wang J."/>
            <person name="Peng C."/>
            <person name="Meng J."/>
            <person name="Yang L."/>
            <person name="Liu J."/>
            <person name="Wen B."/>
            <person name="Zhang N."/>
            <person name="Huang Z."/>
            <person name="Zhu Q."/>
            <person name="Feng Y."/>
            <person name="Mount A."/>
            <person name="Hedgecock D."/>
            <person name="Xu Z."/>
            <person name="Liu Y."/>
            <person name="Domazet-Loso T."/>
            <person name="Du Y."/>
            <person name="Sun X."/>
            <person name="Zhang S."/>
            <person name="Liu B."/>
            <person name="Cheng P."/>
            <person name="Jiang X."/>
            <person name="Li J."/>
            <person name="Fan D."/>
            <person name="Wang W."/>
            <person name="Fu W."/>
            <person name="Wang T."/>
            <person name="Wang B."/>
            <person name="Zhang J."/>
            <person name="Peng Z."/>
            <person name="Li Y."/>
            <person name="Li N."/>
            <person name="Wang J."/>
            <person name="Chen M."/>
            <person name="He Y."/>
            <person name="Tan F."/>
            <person name="Song X."/>
            <person name="Zheng Q."/>
            <person name="Huang R."/>
            <person name="Yang H."/>
            <person name="Du X."/>
            <person name="Chen L."/>
            <person name="Yang M."/>
            <person name="Gaffney P.M."/>
            <person name="Wang S."/>
            <person name="Luo L."/>
            <person name="She Z."/>
            <person name="Ming Y."/>
            <person name="Huang W."/>
            <person name="Zhang S."/>
            <person name="Huang B."/>
            <person name="Zhang Y."/>
            <person name="Qu T."/>
            <person name="Ni P."/>
            <person name="Miao G."/>
            <person name="Wang J."/>
            <person name="Wang Q."/>
            <person name="Steinberg C.E."/>
            <person name="Wang H."/>
            <person name="Li N."/>
            <person name="Qian L."/>
            <person name="Zhang G."/>
            <person name="Li Y."/>
            <person name="Yang H."/>
            <person name="Liu X."/>
            <person name="Wang J."/>
            <person name="Yin Y."/>
            <person name="Wang J."/>
        </authorList>
    </citation>
    <scope>NUCLEOTIDE SEQUENCE [LARGE SCALE GENOMIC DNA]</scope>
    <source>
        <strain evidence="3">05x7-T-G4-1.051#20</strain>
    </source>
</reference>
<organism evidence="3">
    <name type="scientific">Magallana gigas</name>
    <name type="common">Pacific oyster</name>
    <name type="synonym">Crassostrea gigas</name>
    <dbReference type="NCBI Taxonomy" id="29159"/>
    <lineage>
        <taxon>Eukaryota</taxon>
        <taxon>Metazoa</taxon>
        <taxon>Spiralia</taxon>
        <taxon>Lophotrochozoa</taxon>
        <taxon>Mollusca</taxon>
        <taxon>Bivalvia</taxon>
        <taxon>Autobranchia</taxon>
        <taxon>Pteriomorphia</taxon>
        <taxon>Ostreida</taxon>
        <taxon>Ostreoidea</taxon>
        <taxon>Ostreidae</taxon>
        <taxon>Magallana</taxon>
    </lineage>
</organism>
<evidence type="ECO:0000256" key="1">
    <source>
        <dbReference type="SAM" id="MobiDB-lite"/>
    </source>
</evidence>
<accession>K1PVT4</accession>
<dbReference type="AlphaFoldDB" id="K1PVT4"/>